<keyword evidence="1" id="KW-0175">Coiled coil</keyword>
<feature type="region of interest" description="Disordered" evidence="2">
    <location>
        <begin position="328"/>
        <end position="352"/>
    </location>
</feature>
<feature type="region of interest" description="Disordered" evidence="2">
    <location>
        <begin position="131"/>
        <end position="192"/>
    </location>
</feature>
<protein>
    <submittedName>
        <fullName evidence="3">Unnamed protein product</fullName>
    </submittedName>
</protein>
<accession>A0A9W6XQK1</accession>
<dbReference type="Proteomes" id="UP001165121">
    <property type="component" value="Unassembled WGS sequence"/>
</dbReference>
<evidence type="ECO:0000256" key="1">
    <source>
        <dbReference type="SAM" id="Coils"/>
    </source>
</evidence>
<evidence type="ECO:0000256" key="2">
    <source>
        <dbReference type="SAM" id="MobiDB-lite"/>
    </source>
</evidence>
<dbReference type="EMBL" id="BSXT01001520">
    <property type="protein sequence ID" value="GMF43222.1"/>
    <property type="molecule type" value="Genomic_DNA"/>
</dbReference>
<organism evidence="3 4">
    <name type="scientific">Phytophthora fragariaefolia</name>
    <dbReference type="NCBI Taxonomy" id="1490495"/>
    <lineage>
        <taxon>Eukaryota</taxon>
        <taxon>Sar</taxon>
        <taxon>Stramenopiles</taxon>
        <taxon>Oomycota</taxon>
        <taxon>Peronosporomycetes</taxon>
        <taxon>Peronosporales</taxon>
        <taxon>Peronosporaceae</taxon>
        <taxon>Phytophthora</taxon>
    </lineage>
</organism>
<dbReference type="OrthoDB" id="10604655at2759"/>
<evidence type="ECO:0000313" key="4">
    <source>
        <dbReference type="Proteomes" id="UP001165121"/>
    </source>
</evidence>
<keyword evidence="4" id="KW-1185">Reference proteome</keyword>
<feature type="compositionally biased region" description="Polar residues" evidence="2">
    <location>
        <begin position="948"/>
        <end position="957"/>
    </location>
</feature>
<feature type="coiled-coil region" evidence="1">
    <location>
        <begin position="610"/>
        <end position="641"/>
    </location>
</feature>
<dbReference type="AlphaFoldDB" id="A0A9W6XQK1"/>
<name>A0A9W6XQK1_9STRA</name>
<reference evidence="3" key="1">
    <citation type="submission" date="2023-04" db="EMBL/GenBank/DDBJ databases">
        <title>Phytophthora fragariaefolia NBRC 109709.</title>
        <authorList>
            <person name="Ichikawa N."/>
            <person name="Sato H."/>
            <person name="Tonouchi N."/>
        </authorList>
    </citation>
    <scope>NUCLEOTIDE SEQUENCE</scope>
    <source>
        <strain evidence="3">NBRC 109709</strain>
    </source>
</reference>
<feature type="region of interest" description="Disordered" evidence="2">
    <location>
        <begin position="932"/>
        <end position="972"/>
    </location>
</feature>
<gene>
    <name evidence="3" type="ORF">Pfra01_001452900</name>
</gene>
<sequence length="972" mass="108965">MADSDYEVSGVETTSVAYRSGIRNGDALRGYNYFDEDGRTKPHDWHDEALDELKQCGLVFVLVWKNEPLKEAERLHWVRREKYVSQIKSKLGDSIELDQFLERVQSWDSKRPAPAPDVADGQHTSGFATTVRDSKTATTSHCESGGSTGNILGPNVETEVEKDTVGAKSGPETDAQSSVDDNAEASGAHTVRNTQLYEQSSGEVESHQLLSRFTIPRCRFESAAGCGNTNSTNSGDIEDEDRDIDRATTRVRGHAGIAGQPSYAVQVATASLVFQERIFRHHGKNKVSDDFTKKNVGGVSNDEQADGFTSKEPHEYVGIAKQFAGSYSSSKRASSSPNILSPSLQKRPKITNGKELAATNYRAGGQFKQEAAPQLQTSDKPISTLWQYEDKKNPSSSTVPSTTMPVVIAPVSSSLGTQQQTTLAVNEEETANVAARKFLLAVARKPILKRLSKFPCWEKRLLEVLGKQVEKETTMQLGMTMTILRDATSKRELSNVLLDEYVDWIIQTVKCLPDVESGHGNMDLDEVSLSEHINDIKKKLAVADSTGATVKATTTWVAVLDSIVLAITHYVERASKLRTSVVKWCERANDHLHNHQGEIMEREHRWRQQLNRHKLACESAEQRMEELQQALDNELQRTEESFSREHRKLAELKDFAGCSRRRNSYQKQLASDPQVVSLRNKLAQCYTDLRTNNKAVAAARDTLAFWEGILKLCKTVQDQIDERSEIPFSSIQDDSHEDLQWIGLTLINALENYFNQSFQVQKDALVCMEKMREIQAEHYARFAGYISFETTGVTQYQKILDQSRQEDNKVVKNLALLWKEHTPEVGHRFGHRELDAKLTNKHQQLWNGIKQALQEVWSRQLVFTYTESSLLTTEYVFQAIDISIAHVPKGVEKSPIKSISANRPYNQDEVAEKPITIENHERRERCENHHASKAYFPGGNSLADGPTAPQSNTSTPTGVMLKSDADTSCLVM</sequence>
<evidence type="ECO:0000313" key="3">
    <source>
        <dbReference type="EMBL" id="GMF43222.1"/>
    </source>
</evidence>
<comment type="caution">
    <text evidence="3">The sequence shown here is derived from an EMBL/GenBank/DDBJ whole genome shotgun (WGS) entry which is preliminary data.</text>
</comment>
<proteinExistence type="predicted"/>